<dbReference type="GO" id="GO:0004497">
    <property type="term" value="F:monooxygenase activity"/>
    <property type="evidence" value="ECO:0007669"/>
    <property type="project" value="UniProtKB-KW"/>
</dbReference>
<evidence type="ECO:0000256" key="12">
    <source>
        <dbReference type="ARBA" id="ARBA00023136"/>
    </source>
</evidence>
<evidence type="ECO:0000256" key="8">
    <source>
        <dbReference type="ARBA" id="ARBA00022848"/>
    </source>
</evidence>
<dbReference type="SUPFAM" id="SSF48264">
    <property type="entry name" value="Cytochrome P450"/>
    <property type="match status" value="1"/>
</dbReference>
<evidence type="ECO:0000256" key="1">
    <source>
        <dbReference type="ARBA" id="ARBA00001971"/>
    </source>
</evidence>
<dbReference type="PRINTS" id="PR00463">
    <property type="entry name" value="EP450I"/>
</dbReference>
<evidence type="ECO:0000256" key="13">
    <source>
        <dbReference type="PIRSR" id="PIRSR602401-1"/>
    </source>
</evidence>
<gene>
    <name evidence="15" type="ORF">AAG570_004915</name>
</gene>
<evidence type="ECO:0000256" key="11">
    <source>
        <dbReference type="ARBA" id="ARBA00023033"/>
    </source>
</evidence>
<name>A0ABD0XYY3_9HEMI</name>
<comment type="subcellular location">
    <subcellularLocation>
        <location evidence="3">Endoplasmic reticulum membrane</location>
        <topology evidence="3">Peripheral membrane protein</topology>
    </subcellularLocation>
    <subcellularLocation>
        <location evidence="2">Microsome membrane</location>
        <topology evidence="2">Peripheral membrane protein</topology>
    </subcellularLocation>
</comment>
<dbReference type="PRINTS" id="PR00385">
    <property type="entry name" value="P450"/>
</dbReference>
<dbReference type="EMBL" id="JBFDAA010000017">
    <property type="protein sequence ID" value="KAL1116441.1"/>
    <property type="molecule type" value="Genomic_DNA"/>
</dbReference>
<keyword evidence="9 14" id="KW-0560">Oxidoreductase</keyword>
<dbReference type="InterPro" id="IPR050476">
    <property type="entry name" value="Insect_CytP450_Detox"/>
</dbReference>
<keyword evidence="12" id="KW-0472">Membrane</keyword>
<dbReference type="InterPro" id="IPR001128">
    <property type="entry name" value="Cyt_P450"/>
</dbReference>
<keyword evidence="5 13" id="KW-0349">Heme</keyword>
<dbReference type="InterPro" id="IPR017972">
    <property type="entry name" value="Cyt_P450_CS"/>
</dbReference>
<comment type="cofactor">
    <cofactor evidence="1 13">
        <name>heme</name>
        <dbReference type="ChEBI" id="CHEBI:30413"/>
    </cofactor>
</comment>
<keyword evidence="11 14" id="KW-0503">Monooxygenase</keyword>
<evidence type="ECO:0000256" key="6">
    <source>
        <dbReference type="ARBA" id="ARBA00022723"/>
    </source>
</evidence>
<dbReference type="InterPro" id="IPR002401">
    <property type="entry name" value="Cyt_P450_E_grp-I"/>
</dbReference>
<dbReference type="AlphaFoldDB" id="A0ABD0XYY3"/>
<keyword evidence="16" id="KW-1185">Reference proteome</keyword>
<dbReference type="Gene3D" id="1.10.630.10">
    <property type="entry name" value="Cytochrome P450"/>
    <property type="match status" value="1"/>
</dbReference>
<evidence type="ECO:0000256" key="3">
    <source>
        <dbReference type="ARBA" id="ARBA00004406"/>
    </source>
</evidence>
<evidence type="ECO:0000256" key="5">
    <source>
        <dbReference type="ARBA" id="ARBA00022617"/>
    </source>
</evidence>
<sequence>MQPVWVACRPELVYEITVKQFSHFEDHPISVDERNPLECHLFSMRGGKWRALRNKILPAFTTGKLRGMLPSMHRAADELIGLLEAECAPRGETDADARDLMVRYTIDVVGSCAFGFQPTALKDPDCELRRMGKRVFQPSPRQLLAYVLRSLYPDIISYLHIKTYPQDLEDYFFGIFGAAFEHRRRTGQSRKDFVQILLELKDKGGIEVDPRDKQEPKTNNVSNNVQRHLSAEITDKLLMAQAFLFFNAGYDTTATTLGYTLYHLACHPECQRKVRREIEDAKKRRGGAIDFEALKNLNYLEACIYEAQRLNPPVEFLFKKCTKACGLDGGKYPVEEGMMVMIPLKAIHHDPGNFPDPEVFRPERFLVGDNMDGKFLTFGEGPRMCIGELVLLLQCP</sequence>
<accession>A0ABD0XYY3</accession>
<organism evidence="15 16">
    <name type="scientific">Ranatra chinensis</name>
    <dbReference type="NCBI Taxonomy" id="642074"/>
    <lineage>
        <taxon>Eukaryota</taxon>
        <taxon>Metazoa</taxon>
        <taxon>Ecdysozoa</taxon>
        <taxon>Arthropoda</taxon>
        <taxon>Hexapoda</taxon>
        <taxon>Insecta</taxon>
        <taxon>Pterygota</taxon>
        <taxon>Neoptera</taxon>
        <taxon>Paraneoptera</taxon>
        <taxon>Hemiptera</taxon>
        <taxon>Heteroptera</taxon>
        <taxon>Panheteroptera</taxon>
        <taxon>Nepomorpha</taxon>
        <taxon>Nepidae</taxon>
        <taxon>Ranatrinae</taxon>
        <taxon>Ranatra</taxon>
    </lineage>
</organism>
<dbReference type="CDD" id="cd11056">
    <property type="entry name" value="CYP6-like"/>
    <property type="match status" value="1"/>
</dbReference>
<keyword evidence="10 13" id="KW-0408">Iron</keyword>
<dbReference type="GO" id="GO:0046872">
    <property type="term" value="F:metal ion binding"/>
    <property type="evidence" value="ECO:0007669"/>
    <property type="project" value="UniProtKB-KW"/>
</dbReference>
<feature type="binding site" description="axial binding residue" evidence="13">
    <location>
        <position position="385"/>
    </location>
    <ligand>
        <name>heme</name>
        <dbReference type="ChEBI" id="CHEBI:30413"/>
    </ligand>
    <ligandPart>
        <name>Fe</name>
        <dbReference type="ChEBI" id="CHEBI:18248"/>
    </ligandPart>
</feature>
<evidence type="ECO:0000256" key="7">
    <source>
        <dbReference type="ARBA" id="ARBA00022824"/>
    </source>
</evidence>
<dbReference type="Proteomes" id="UP001558652">
    <property type="component" value="Unassembled WGS sequence"/>
</dbReference>
<keyword evidence="6 13" id="KW-0479">Metal-binding</keyword>
<comment type="caution">
    <text evidence="15">The sequence shown here is derived from an EMBL/GenBank/DDBJ whole genome shotgun (WGS) entry which is preliminary data.</text>
</comment>
<evidence type="ECO:0000256" key="4">
    <source>
        <dbReference type="ARBA" id="ARBA00010617"/>
    </source>
</evidence>
<evidence type="ECO:0000256" key="9">
    <source>
        <dbReference type="ARBA" id="ARBA00023002"/>
    </source>
</evidence>
<dbReference type="GO" id="GO:0005789">
    <property type="term" value="C:endoplasmic reticulum membrane"/>
    <property type="evidence" value="ECO:0007669"/>
    <property type="project" value="UniProtKB-SubCell"/>
</dbReference>
<dbReference type="PANTHER" id="PTHR24292:SF104">
    <property type="entry name" value="CYTOCHROME P450 308A1-RELATED"/>
    <property type="match status" value="1"/>
</dbReference>
<protein>
    <recommendedName>
        <fullName evidence="17">Cytochrome P450</fullName>
    </recommendedName>
</protein>
<keyword evidence="7" id="KW-0256">Endoplasmic reticulum</keyword>
<evidence type="ECO:0008006" key="17">
    <source>
        <dbReference type="Google" id="ProtNLM"/>
    </source>
</evidence>
<evidence type="ECO:0000313" key="15">
    <source>
        <dbReference type="EMBL" id="KAL1116441.1"/>
    </source>
</evidence>
<comment type="similarity">
    <text evidence="4 14">Belongs to the cytochrome P450 family.</text>
</comment>
<dbReference type="InterPro" id="IPR036396">
    <property type="entry name" value="Cyt_P450_sf"/>
</dbReference>
<dbReference type="PROSITE" id="PS00086">
    <property type="entry name" value="CYTOCHROME_P450"/>
    <property type="match status" value="1"/>
</dbReference>
<evidence type="ECO:0000256" key="10">
    <source>
        <dbReference type="ARBA" id="ARBA00023004"/>
    </source>
</evidence>
<evidence type="ECO:0000256" key="2">
    <source>
        <dbReference type="ARBA" id="ARBA00004174"/>
    </source>
</evidence>
<evidence type="ECO:0000313" key="16">
    <source>
        <dbReference type="Proteomes" id="UP001558652"/>
    </source>
</evidence>
<reference evidence="15 16" key="1">
    <citation type="submission" date="2024-07" db="EMBL/GenBank/DDBJ databases">
        <title>Chromosome-level genome assembly of the water stick insect Ranatra chinensis (Heteroptera: Nepidae).</title>
        <authorList>
            <person name="Liu X."/>
        </authorList>
    </citation>
    <scope>NUCLEOTIDE SEQUENCE [LARGE SCALE GENOMIC DNA]</scope>
    <source>
        <strain evidence="15">Cailab_2021Rc</strain>
        <tissue evidence="15">Muscle</tissue>
    </source>
</reference>
<proteinExistence type="inferred from homology"/>
<dbReference type="PANTHER" id="PTHR24292">
    <property type="entry name" value="CYTOCHROME P450"/>
    <property type="match status" value="1"/>
</dbReference>
<keyword evidence="8" id="KW-0492">Microsome</keyword>
<evidence type="ECO:0000256" key="14">
    <source>
        <dbReference type="RuleBase" id="RU000461"/>
    </source>
</evidence>
<dbReference type="Pfam" id="PF00067">
    <property type="entry name" value="p450"/>
    <property type="match status" value="1"/>
</dbReference>